<protein>
    <submittedName>
        <fullName evidence="7">YihY/virulence factor BrkB family protein</fullName>
    </submittedName>
</protein>
<evidence type="ECO:0000256" key="5">
    <source>
        <dbReference type="ARBA" id="ARBA00023136"/>
    </source>
</evidence>
<dbReference type="InterPro" id="IPR017039">
    <property type="entry name" value="Virul_fac_BrkB"/>
</dbReference>
<evidence type="ECO:0000256" key="4">
    <source>
        <dbReference type="ARBA" id="ARBA00022989"/>
    </source>
</evidence>
<dbReference type="PIRSF" id="PIRSF035875">
    <property type="entry name" value="RNase_BN"/>
    <property type="match status" value="1"/>
</dbReference>
<keyword evidence="5 6" id="KW-0472">Membrane</keyword>
<reference evidence="7" key="1">
    <citation type="journal article" date="2021" name="PeerJ">
        <title>Extensive microbial diversity within the chicken gut microbiome revealed by metagenomics and culture.</title>
        <authorList>
            <person name="Gilroy R."/>
            <person name="Ravi A."/>
            <person name="Getino M."/>
            <person name="Pursley I."/>
            <person name="Horton D.L."/>
            <person name="Alikhan N.F."/>
            <person name="Baker D."/>
            <person name="Gharbi K."/>
            <person name="Hall N."/>
            <person name="Watson M."/>
            <person name="Adriaenssens E.M."/>
            <person name="Foster-Nyarko E."/>
            <person name="Jarju S."/>
            <person name="Secka A."/>
            <person name="Antonio M."/>
            <person name="Oren A."/>
            <person name="Chaudhuri R.R."/>
            <person name="La Ragione R."/>
            <person name="Hildebrand F."/>
            <person name="Pallen M.J."/>
        </authorList>
    </citation>
    <scope>NUCLEOTIDE SEQUENCE</scope>
    <source>
        <strain evidence="7">1345</strain>
    </source>
</reference>
<comment type="subcellular location">
    <subcellularLocation>
        <location evidence="1">Cell membrane</location>
        <topology evidence="1">Multi-pass membrane protein</topology>
    </subcellularLocation>
</comment>
<feature type="transmembrane region" description="Helical" evidence="6">
    <location>
        <begin position="164"/>
        <end position="189"/>
    </location>
</feature>
<evidence type="ECO:0000313" key="7">
    <source>
        <dbReference type="EMBL" id="HIY96508.1"/>
    </source>
</evidence>
<dbReference type="Pfam" id="PF03631">
    <property type="entry name" value="Virul_fac_BrkB"/>
    <property type="match status" value="1"/>
</dbReference>
<evidence type="ECO:0000256" key="6">
    <source>
        <dbReference type="SAM" id="Phobius"/>
    </source>
</evidence>
<dbReference type="GO" id="GO:0005886">
    <property type="term" value="C:plasma membrane"/>
    <property type="evidence" value="ECO:0007669"/>
    <property type="project" value="UniProtKB-SubCell"/>
</dbReference>
<sequence>MTAAGEHFKRAFRKVRGAFSYLSSKKYTTLAGTMAFFLVMSVVPFLFWLTLLFGKLNIDISQIFELEIFGEVREILLYFRDSAQSATAGASVVLLVTTLYSSTNLFYHMRRSGEIIYESRREKGSVVLRLSALVLIFLVMLLLLSGIGVFLLGNDVLVRIFPSFVAQMAVYALFGVFAFALVLILNLYICPYRLRVKDAAWGSLLTVLLGGIASFGFSVYTQFSSMEKLYGAAVFFILFLLWLYLLMLCFVVGVVFNCWMWEHDSNVKIVHKKF</sequence>
<keyword evidence="2" id="KW-1003">Cell membrane</keyword>
<name>A0A9D1ZW13_9FIRM</name>
<reference evidence="7" key="2">
    <citation type="submission" date="2021-04" db="EMBL/GenBank/DDBJ databases">
        <authorList>
            <person name="Gilroy R."/>
        </authorList>
    </citation>
    <scope>NUCLEOTIDE SEQUENCE</scope>
    <source>
        <strain evidence="7">1345</strain>
    </source>
</reference>
<dbReference type="AlphaFoldDB" id="A0A9D1ZW13"/>
<keyword evidence="4 6" id="KW-1133">Transmembrane helix</keyword>
<feature type="transmembrane region" description="Helical" evidence="6">
    <location>
        <begin position="127"/>
        <end position="152"/>
    </location>
</feature>
<organism evidence="7 8">
    <name type="scientific">Candidatus Borkfalkia excrementigallinarum</name>
    <dbReference type="NCBI Taxonomy" id="2838506"/>
    <lineage>
        <taxon>Bacteria</taxon>
        <taxon>Bacillati</taxon>
        <taxon>Bacillota</taxon>
        <taxon>Clostridia</taxon>
        <taxon>Christensenellales</taxon>
        <taxon>Christensenellaceae</taxon>
        <taxon>Candidatus Borkfalkia</taxon>
    </lineage>
</organism>
<feature type="transmembrane region" description="Helical" evidence="6">
    <location>
        <begin position="229"/>
        <end position="259"/>
    </location>
</feature>
<evidence type="ECO:0000256" key="2">
    <source>
        <dbReference type="ARBA" id="ARBA00022475"/>
    </source>
</evidence>
<evidence type="ECO:0000256" key="3">
    <source>
        <dbReference type="ARBA" id="ARBA00022692"/>
    </source>
</evidence>
<dbReference type="PANTHER" id="PTHR30213">
    <property type="entry name" value="INNER MEMBRANE PROTEIN YHJD"/>
    <property type="match status" value="1"/>
</dbReference>
<feature type="transmembrane region" description="Helical" evidence="6">
    <location>
        <begin position="201"/>
        <end position="223"/>
    </location>
</feature>
<dbReference type="PANTHER" id="PTHR30213:SF0">
    <property type="entry name" value="UPF0761 MEMBRANE PROTEIN YIHY"/>
    <property type="match status" value="1"/>
</dbReference>
<keyword evidence="3 6" id="KW-0812">Transmembrane</keyword>
<dbReference type="Proteomes" id="UP000886750">
    <property type="component" value="Unassembled WGS sequence"/>
</dbReference>
<evidence type="ECO:0000256" key="1">
    <source>
        <dbReference type="ARBA" id="ARBA00004651"/>
    </source>
</evidence>
<comment type="caution">
    <text evidence="7">The sequence shown here is derived from an EMBL/GenBank/DDBJ whole genome shotgun (WGS) entry which is preliminary data.</text>
</comment>
<evidence type="ECO:0000313" key="8">
    <source>
        <dbReference type="Proteomes" id="UP000886750"/>
    </source>
</evidence>
<dbReference type="EMBL" id="DXCQ01000025">
    <property type="protein sequence ID" value="HIY96508.1"/>
    <property type="molecule type" value="Genomic_DNA"/>
</dbReference>
<feature type="transmembrane region" description="Helical" evidence="6">
    <location>
        <begin position="30"/>
        <end position="51"/>
    </location>
</feature>
<gene>
    <name evidence="7" type="ORF">H9729_02355</name>
</gene>
<accession>A0A9D1ZW13</accession>
<proteinExistence type="predicted"/>
<feature type="transmembrane region" description="Helical" evidence="6">
    <location>
        <begin position="86"/>
        <end position="107"/>
    </location>
</feature>